<protein>
    <submittedName>
        <fullName evidence="1">Flagellar biosynthesis protein FlhB</fullName>
    </submittedName>
</protein>
<dbReference type="GO" id="GO:0009306">
    <property type="term" value="P:protein secretion"/>
    <property type="evidence" value="ECO:0007669"/>
    <property type="project" value="InterPro"/>
</dbReference>
<dbReference type="EMBL" id="UOFV01000190">
    <property type="protein sequence ID" value="VAW99837.1"/>
    <property type="molecule type" value="Genomic_DNA"/>
</dbReference>
<organism evidence="1">
    <name type="scientific">hydrothermal vent metagenome</name>
    <dbReference type="NCBI Taxonomy" id="652676"/>
    <lineage>
        <taxon>unclassified sequences</taxon>
        <taxon>metagenomes</taxon>
        <taxon>ecological metagenomes</taxon>
    </lineage>
</organism>
<dbReference type="GO" id="GO:0005886">
    <property type="term" value="C:plasma membrane"/>
    <property type="evidence" value="ECO:0007669"/>
    <property type="project" value="TreeGrafter"/>
</dbReference>
<dbReference type="InterPro" id="IPR029025">
    <property type="entry name" value="T3SS_substrate_exporter_C"/>
</dbReference>
<gene>
    <name evidence="1" type="ORF">MNBD_GAMMA19-1308</name>
</gene>
<dbReference type="PANTHER" id="PTHR30531:SF12">
    <property type="entry name" value="FLAGELLAR BIOSYNTHETIC PROTEIN FLHB"/>
    <property type="match status" value="1"/>
</dbReference>
<keyword evidence="1" id="KW-0282">Flagellum</keyword>
<dbReference type="InterPro" id="IPR006135">
    <property type="entry name" value="T3SS_substrate_exporter"/>
</dbReference>
<name>A0A3B1AKA7_9ZZZZ</name>
<dbReference type="PANTHER" id="PTHR30531">
    <property type="entry name" value="FLAGELLAR BIOSYNTHETIC PROTEIN FLHB"/>
    <property type="match status" value="1"/>
</dbReference>
<accession>A0A3B1AKA7</accession>
<dbReference type="AlphaFoldDB" id="A0A3B1AKA7"/>
<dbReference type="SUPFAM" id="SSF160544">
    <property type="entry name" value="EscU C-terminal domain-like"/>
    <property type="match status" value="1"/>
</dbReference>
<keyword evidence="1" id="KW-0969">Cilium</keyword>
<keyword evidence="1" id="KW-0966">Cell projection</keyword>
<proteinExistence type="predicted"/>
<evidence type="ECO:0000313" key="1">
    <source>
        <dbReference type="EMBL" id="VAW99837.1"/>
    </source>
</evidence>
<dbReference type="Pfam" id="PF01312">
    <property type="entry name" value="Bac_export_2"/>
    <property type="match status" value="1"/>
</dbReference>
<dbReference type="Gene3D" id="3.40.1690.10">
    <property type="entry name" value="secretion proteins EscU"/>
    <property type="match status" value="1"/>
</dbReference>
<sequence>MKNQKPTTAVALHYDGKEAPRITAQGTGELAEQIIALAKEHGIPLQEDAALVSLLSKLDLGDEIPQALYMAIAEIIAFTYILNGKIPEGFEPSPEQTEL</sequence>
<reference evidence="1" key="1">
    <citation type="submission" date="2018-06" db="EMBL/GenBank/DDBJ databases">
        <authorList>
            <person name="Zhirakovskaya E."/>
        </authorList>
    </citation>
    <scope>NUCLEOTIDE SEQUENCE</scope>
</reference>